<evidence type="ECO:0000313" key="2">
    <source>
        <dbReference type="Proteomes" id="UP000503464"/>
    </source>
</evidence>
<organism evidence="1 2">
    <name type="scientific">Serratia fonticola</name>
    <dbReference type="NCBI Taxonomy" id="47917"/>
    <lineage>
        <taxon>Bacteria</taxon>
        <taxon>Pseudomonadati</taxon>
        <taxon>Pseudomonadota</taxon>
        <taxon>Gammaproteobacteria</taxon>
        <taxon>Enterobacterales</taxon>
        <taxon>Yersiniaceae</taxon>
        <taxon>Serratia</taxon>
    </lineage>
</organism>
<evidence type="ECO:0000313" key="1">
    <source>
        <dbReference type="EMBL" id="QKJ58771.1"/>
    </source>
</evidence>
<protein>
    <submittedName>
        <fullName evidence="1">Uncharacterized protein</fullName>
    </submittedName>
</protein>
<name>A0AAE7EHN1_SERFO</name>
<proteinExistence type="predicted"/>
<dbReference type="RefSeq" id="WP_173409111.1">
    <property type="nucleotide sequence ID" value="NZ_CP054160.3"/>
</dbReference>
<dbReference type="Proteomes" id="UP000503464">
    <property type="component" value="Chromosome"/>
</dbReference>
<dbReference type="EMBL" id="CP054160">
    <property type="protein sequence ID" value="QKJ58771.1"/>
    <property type="molecule type" value="Genomic_DNA"/>
</dbReference>
<accession>A0AAE7EHN1</accession>
<reference evidence="2" key="1">
    <citation type="submission" date="2020-03" db="EMBL/GenBank/DDBJ databases">
        <title>Genome sequences of seven Enterobacteriaceae strains isolated from Canadian wastewater treatment facilities.</title>
        <authorList>
            <person name="Huang H."/>
            <person name="Chmara J.T."/>
            <person name="Duceppe M.-O."/>
        </authorList>
    </citation>
    <scope>NUCLEOTIDE SEQUENCE [LARGE SCALE GENOMIC DNA]</scope>
    <source>
        <strain evidence="2">Biosolid 3</strain>
    </source>
</reference>
<dbReference type="AlphaFoldDB" id="A0AAE7EHN1"/>
<gene>
    <name evidence="1" type="ORF">G9399_10845</name>
</gene>
<sequence length="134" mass="15466">MTNKTSQKFRITTKQFVDLIQCKELSTSEIYKLAHQAYPGNDLTRASIVTRLRNMVRSPNAEIVVVGQGNQARYTLIHASERFMVRAEINHRASSQYNPTDKRLWHFNTVELRFCHLHKMFDQALASVRGNTNG</sequence>